<reference evidence="2" key="3">
    <citation type="submission" date="2015-06" db="UniProtKB">
        <authorList>
            <consortium name="EnsemblMetazoa"/>
        </authorList>
    </citation>
    <scope>IDENTIFICATION</scope>
</reference>
<name>R7U915_CAPTE</name>
<reference evidence="1 3" key="2">
    <citation type="journal article" date="2013" name="Nature">
        <title>Insights into bilaterian evolution from three spiralian genomes.</title>
        <authorList>
            <person name="Simakov O."/>
            <person name="Marletaz F."/>
            <person name="Cho S.J."/>
            <person name="Edsinger-Gonzales E."/>
            <person name="Havlak P."/>
            <person name="Hellsten U."/>
            <person name="Kuo D.H."/>
            <person name="Larsson T."/>
            <person name="Lv J."/>
            <person name="Arendt D."/>
            <person name="Savage R."/>
            <person name="Osoegawa K."/>
            <person name="de Jong P."/>
            <person name="Grimwood J."/>
            <person name="Chapman J.A."/>
            <person name="Shapiro H."/>
            <person name="Aerts A."/>
            <person name="Otillar R.P."/>
            <person name="Terry A.Y."/>
            <person name="Boore J.L."/>
            <person name="Grigoriev I.V."/>
            <person name="Lindberg D.R."/>
            <person name="Seaver E.C."/>
            <person name="Weisblat D.A."/>
            <person name="Putnam N.H."/>
            <person name="Rokhsar D.S."/>
        </authorList>
    </citation>
    <scope>NUCLEOTIDE SEQUENCE</scope>
    <source>
        <strain evidence="1 3">I ESC-2004</strain>
    </source>
</reference>
<dbReference type="EnsemblMetazoa" id="CapteT107413">
    <property type="protein sequence ID" value="CapteP107413"/>
    <property type="gene ID" value="CapteG107413"/>
</dbReference>
<evidence type="ECO:0000313" key="2">
    <source>
        <dbReference type="EnsemblMetazoa" id="CapteP107413"/>
    </source>
</evidence>
<evidence type="ECO:0000313" key="1">
    <source>
        <dbReference type="EMBL" id="ELT99625.1"/>
    </source>
</evidence>
<dbReference type="EMBL" id="AMQN01026483">
    <property type="status" value="NOT_ANNOTATED_CDS"/>
    <property type="molecule type" value="Genomic_DNA"/>
</dbReference>
<accession>R7U915</accession>
<sequence length="63" mass="7679">MKHQAILPQKSHLSELLIRFYHVLYNHAGVNLTLMKLREKNWIVRGKAAIKSHWQYQRWLRDL</sequence>
<organism evidence="1">
    <name type="scientific">Capitella teleta</name>
    <name type="common">Polychaete worm</name>
    <dbReference type="NCBI Taxonomy" id="283909"/>
    <lineage>
        <taxon>Eukaryota</taxon>
        <taxon>Metazoa</taxon>
        <taxon>Spiralia</taxon>
        <taxon>Lophotrochozoa</taxon>
        <taxon>Annelida</taxon>
        <taxon>Polychaeta</taxon>
        <taxon>Sedentaria</taxon>
        <taxon>Scolecida</taxon>
        <taxon>Capitellidae</taxon>
        <taxon>Capitella</taxon>
    </lineage>
</organism>
<keyword evidence="3" id="KW-1185">Reference proteome</keyword>
<reference evidence="3" key="1">
    <citation type="submission" date="2012-12" db="EMBL/GenBank/DDBJ databases">
        <authorList>
            <person name="Hellsten U."/>
            <person name="Grimwood J."/>
            <person name="Chapman J.A."/>
            <person name="Shapiro H."/>
            <person name="Aerts A."/>
            <person name="Otillar R.P."/>
            <person name="Terry A.Y."/>
            <person name="Boore J.L."/>
            <person name="Simakov O."/>
            <person name="Marletaz F."/>
            <person name="Cho S.-J."/>
            <person name="Edsinger-Gonzales E."/>
            <person name="Havlak P."/>
            <person name="Kuo D.-H."/>
            <person name="Larsson T."/>
            <person name="Lv J."/>
            <person name="Arendt D."/>
            <person name="Savage R."/>
            <person name="Osoegawa K."/>
            <person name="de Jong P."/>
            <person name="Lindberg D.R."/>
            <person name="Seaver E.C."/>
            <person name="Weisblat D.A."/>
            <person name="Putnam N.H."/>
            <person name="Grigoriev I.V."/>
            <person name="Rokhsar D.S."/>
        </authorList>
    </citation>
    <scope>NUCLEOTIDE SEQUENCE</scope>
    <source>
        <strain evidence="3">I ESC-2004</strain>
    </source>
</reference>
<protein>
    <recommendedName>
        <fullName evidence="4">Integrase zinc-binding domain-containing protein</fullName>
    </recommendedName>
</protein>
<proteinExistence type="predicted"/>
<evidence type="ECO:0008006" key="4">
    <source>
        <dbReference type="Google" id="ProtNLM"/>
    </source>
</evidence>
<dbReference type="AlphaFoldDB" id="R7U915"/>
<dbReference type="OrthoDB" id="6119228at2759"/>
<dbReference type="Proteomes" id="UP000014760">
    <property type="component" value="Unassembled WGS sequence"/>
</dbReference>
<evidence type="ECO:0000313" key="3">
    <source>
        <dbReference type="Proteomes" id="UP000014760"/>
    </source>
</evidence>
<gene>
    <name evidence="1" type="ORF">CAPTEDRAFT_107413</name>
</gene>
<dbReference type="EMBL" id="KB306704">
    <property type="protein sequence ID" value="ELT99625.1"/>
    <property type="molecule type" value="Genomic_DNA"/>
</dbReference>
<dbReference type="HOGENOM" id="CLU_2887891_0_0_1"/>